<protein>
    <recommendedName>
        <fullName evidence="1">YopX protein domain-containing protein</fullName>
    </recommendedName>
</protein>
<dbReference type="AlphaFoldDB" id="X0WEA6"/>
<comment type="caution">
    <text evidence="2">The sequence shown here is derived from an EMBL/GenBank/DDBJ whole genome shotgun (WGS) entry which is preliminary data.</text>
</comment>
<evidence type="ECO:0000259" key="1">
    <source>
        <dbReference type="Pfam" id="PF09643"/>
    </source>
</evidence>
<proteinExistence type="predicted"/>
<dbReference type="Gene3D" id="2.30.30.290">
    <property type="entry name" value="YopX-like domains"/>
    <property type="match status" value="1"/>
</dbReference>
<name>X0WEA6_9ZZZZ</name>
<dbReference type="Pfam" id="PF09643">
    <property type="entry name" value="YopX"/>
    <property type="match status" value="1"/>
</dbReference>
<gene>
    <name evidence="2" type="ORF">S01H1_41066</name>
</gene>
<dbReference type="InterPro" id="IPR023385">
    <property type="entry name" value="YopX-like_C"/>
</dbReference>
<dbReference type="SUPFAM" id="SSF159006">
    <property type="entry name" value="YopX-like"/>
    <property type="match status" value="1"/>
</dbReference>
<sequence length="130" mass="15358">MRENIFRVWCEFEFDGEIVKTMESPASWFLLTQTGKLMTYGPGEPLQPLDKAYKKAIPLFYTGLKDRDKKEIYYDDIVRDEGDSIQPVKVVDKWTVIWWEIDIDKMNSPMSQVKIIGNKYENPELLEDKK</sequence>
<evidence type="ECO:0000313" key="2">
    <source>
        <dbReference type="EMBL" id="GAG11006.1"/>
    </source>
</evidence>
<accession>X0WEA6</accession>
<dbReference type="EMBL" id="BARS01026029">
    <property type="protein sequence ID" value="GAG11006.1"/>
    <property type="molecule type" value="Genomic_DNA"/>
</dbReference>
<organism evidence="2">
    <name type="scientific">marine sediment metagenome</name>
    <dbReference type="NCBI Taxonomy" id="412755"/>
    <lineage>
        <taxon>unclassified sequences</taxon>
        <taxon>metagenomes</taxon>
        <taxon>ecological metagenomes</taxon>
    </lineage>
</organism>
<feature type="domain" description="YopX protein" evidence="1">
    <location>
        <begin position="59"/>
        <end position="127"/>
    </location>
</feature>
<dbReference type="InterPro" id="IPR019096">
    <property type="entry name" value="YopX_protein"/>
</dbReference>
<reference evidence="2" key="1">
    <citation type="journal article" date="2014" name="Front. Microbiol.">
        <title>High frequency of phylogenetically diverse reductive dehalogenase-homologous genes in deep subseafloor sedimentary metagenomes.</title>
        <authorList>
            <person name="Kawai M."/>
            <person name="Futagami T."/>
            <person name="Toyoda A."/>
            <person name="Takaki Y."/>
            <person name="Nishi S."/>
            <person name="Hori S."/>
            <person name="Arai W."/>
            <person name="Tsubouchi T."/>
            <person name="Morono Y."/>
            <person name="Uchiyama I."/>
            <person name="Ito T."/>
            <person name="Fujiyama A."/>
            <person name="Inagaki F."/>
            <person name="Takami H."/>
        </authorList>
    </citation>
    <scope>NUCLEOTIDE SEQUENCE</scope>
    <source>
        <strain evidence="2">Expedition CK06-06</strain>
    </source>
</reference>